<evidence type="ECO:0000256" key="1">
    <source>
        <dbReference type="ARBA" id="ARBA00001231"/>
    </source>
</evidence>
<gene>
    <name evidence="8" type="ORF">CO145_01035</name>
</gene>
<dbReference type="SUPFAM" id="SSF51445">
    <property type="entry name" value="(Trans)glycosidases"/>
    <property type="match status" value="1"/>
</dbReference>
<keyword evidence="4" id="KW-0378">Hydrolase</keyword>
<evidence type="ECO:0000256" key="4">
    <source>
        <dbReference type="ARBA" id="ARBA00022801"/>
    </source>
</evidence>
<evidence type="ECO:0000313" key="8">
    <source>
        <dbReference type="EMBL" id="PJA84561.1"/>
    </source>
</evidence>
<keyword evidence="6" id="KW-0472">Membrane</keyword>
<dbReference type="EC" id="3.2.1.52" evidence="3"/>
<feature type="non-terminal residue" evidence="8">
    <location>
        <position position="571"/>
    </location>
</feature>
<dbReference type="Pfam" id="PF00933">
    <property type="entry name" value="Glyco_hydro_3"/>
    <property type="match status" value="1"/>
</dbReference>
<dbReference type="Proteomes" id="UP000231034">
    <property type="component" value="Unassembled WGS sequence"/>
</dbReference>
<comment type="similarity">
    <text evidence="2">Belongs to the glycosyl hydrolase 3 family.</text>
</comment>
<dbReference type="AlphaFoldDB" id="A0A2M7Z5H1"/>
<dbReference type="Gene3D" id="3.20.20.300">
    <property type="entry name" value="Glycoside hydrolase, family 3, N-terminal domain"/>
    <property type="match status" value="1"/>
</dbReference>
<evidence type="ECO:0000313" key="9">
    <source>
        <dbReference type="Proteomes" id="UP000231034"/>
    </source>
</evidence>
<evidence type="ECO:0000259" key="7">
    <source>
        <dbReference type="Pfam" id="PF00933"/>
    </source>
</evidence>
<dbReference type="GO" id="GO:0005975">
    <property type="term" value="P:carbohydrate metabolic process"/>
    <property type="evidence" value="ECO:0007669"/>
    <property type="project" value="InterPro"/>
</dbReference>
<comment type="catalytic activity">
    <reaction evidence="1">
        <text>Hydrolysis of terminal non-reducing N-acetyl-D-hexosamine residues in N-acetyl-beta-D-hexosaminides.</text>
        <dbReference type="EC" id="3.2.1.52"/>
    </reaction>
</comment>
<dbReference type="GO" id="GO:0009254">
    <property type="term" value="P:peptidoglycan turnover"/>
    <property type="evidence" value="ECO:0007669"/>
    <property type="project" value="TreeGrafter"/>
</dbReference>
<dbReference type="PANTHER" id="PTHR30480:SF13">
    <property type="entry name" value="BETA-HEXOSAMINIDASE"/>
    <property type="match status" value="1"/>
</dbReference>
<dbReference type="InterPro" id="IPR036962">
    <property type="entry name" value="Glyco_hydro_3_N_sf"/>
</dbReference>
<keyword evidence="6" id="KW-1133">Transmembrane helix</keyword>
<reference evidence="9" key="1">
    <citation type="submission" date="2017-09" db="EMBL/GenBank/DDBJ databases">
        <title>Depth-based differentiation of microbial function through sediment-hosted aquifers and enrichment of novel symbionts in the deep terrestrial subsurface.</title>
        <authorList>
            <person name="Probst A.J."/>
            <person name="Ladd B."/>
            <person name="Jarett J.K."/>
            <person name="Geller-Mcgrath D.E."/>
            <person name="Sieber C.M.K."/>
            <person name="Emerson J.B."/>
            <person name="Anantharaman K."/>
            <person name="Thomas B.C."/>
            <person name="Malmstrom R."/>
            <person name="Stieglmeier M."/>
            <person name="Klingl A."/>
            <person name="Woyke T."/>
            <person name="Ryan C.M."/>
            <person name="Banfield J.F."/>
        </authorList>
    </citation>
    <scope>NUCLEOTIDE SEQUENCE [LARGE SCALE GENOMIC DNA]</scope>
</reference>
<keyword evidence="6" id="KW-0812">Transmembrane</keyword>
<dbReference type="EMBL" id="PFVR01000032">
    <property type="protein sequence ID" value="PJA84561.1"/>
    <property type="molecule type" value="Genomic_DNA"/>
</dbReference>
<dbReference type="GO" id="GO:0004563">
    <property type="term" value="F:beta-N-acetylhexosaminidase activity"/>
    <property type="evidence" value="ECO:0007669"/>
    <property type="project" value="UniProtKB-EC"/>
</dbReference>
<feature type="domain" description="Glycoside hydrolase family 3 N-terminal" evidence="7">
    <location>
        <begin position="261"/>
        <end position="569"/>
    </location>
</feature>
<evidence type="ECO:0000256" key="6">
    <source>
        <dbReference type="SAM" id="Phobius"/>
    </source>
</evidence>
<keyword evidence="5" id="KW-0326">Glycosidase</keyword>
<organism evidence="8 9">
    <name type="scientific">Candidatus Nealsonbacteria bacterium CG_4_9_14_3_um_filter_37_13</name>
    <dbReference type="NCBI Taxonomy" id="1974695"/>
    <lineage>
        <taxon>Bacteria</taxon>
        <taxon>Candidatus Nealsoniibacteriota</taxon>
    </lineage>
</organism>
<accession>A0A2M7Z5H1</accession>
<evidence type="ECO:0000256" key="2">
    <source>
        <dbReference type="ARBA" id="ARBA00005336"/>
    </source>
</evidence>
<name>A0A2M7Z5H1_9BACT</name>
<evidence type="ECO:0000256" key="5">
    <source>
        <dbReference type="ARBA" id="ARBA00023295"/>
    </source>
</evidence>
<protein>
    <recommendedName>
        <fullName evidence="3">beta-N-acetylhexosaminidase</fullName>
        <ecNumber evidence="3">3.2.1.52</ecNumber>
    </recommendedName>
</protein>
<dbReference type="PANTHER" id="PTHR30480">
    <property type="entry name" value="BETA-HEXOSAMINIDASE-RELATED"/>
    <property type="match status" value="1"/>
</dbReference>
<feature type="non-terminal residue" evidence="8">
    <location>
        <position position="1"/>
    </location>
</feature>
<comment type="caution">
    <text evidence="8">The sequence shown here is derived from an EMBL/GenBank/DDBJ whole genome shotgun (WGS) entry which is preliminary data.</text>
</comment>
<evidence type="ECO:0000256" key="3">
    <source>
        <dbReference type="ARBA" id="ARBA00012663"/>
    </source>
</evidence>
<dbReference type="InterPro" id="IPR050226">
    <property type="entry name" value="NagZ_Beta-hexosaminidase"/>
</dbReference>
<feature type="transmembrane region" description="Helical" evidence="6">
    <location>
        <begin position="27"/>
        <end position="48"/>
    </location>
</feature>
<proteinExistence type="inferred from homology"/>
<dbReference type="InterPro" id="IPR017853">
    <property type="entry name" value="GH"/>
</dbReference>
<dbReference type="InterPro" id="IPR001764">
    <property type="entry name" value="Glyco_hydro_3_N"/>
</dbReference>
<sequence>KEERLPPTLRSLIPKPAAIRPSPFKKVLVRGIILIFCLFLFGFFYWLWAVKRPPVEEVTPPAEEIIPPPEEVVEKPKIIIPPPLILVEEIRTSEISTLEEIPEIFNWLMKEELPGESFTRLVIINLPENRLVSLEEMAEAFQIEVPEELYQKLSPDYTLALYSQRQGKRVALITKVKEEEGLSDLLKNRESKIKTEGFFISGQKISGLVPYFKTFFYKNIGFRYLTISKEDLGICYAWFDDNFVITSSFESMKKIIEELTFEKKLGQLFIVGFEGKTLTPELEAFFKKYKPGGILLLSKNIESKEQLKTLISDLQNLSLKETGLPLLVAVDQEGGLISRIDFLSEKTPQSEIETPEMAYQIGLKRAGELKELGVNLNLAPLLDFLQEGDYLFERSFQKTPEEIGELAKSLVSGQKAGEVLTAIKHFPGYGGISFDPEEELAELERTPQFSQFKTVRAVKPELVMTSNVIYKEIDSSLPFTFSPKAVQFLKNNLGSEILIVSDDLDQNSLLNKFSLKEKVTKPIEAGVDILIFSGYRTPVEQGLDAFFEAVKNREISAEKVNAAVSKVIQFK</sequence>